<dbReference type="GO" id="GO:0016459">
    <property type="term" value="C:myosin complex"/>
    <property type="evidence" value="ECO:0007669"/>
    <property type="project" value="InterPro"/>
</dbReference>
<name>A0A401QFJ7_SCYTO</name>
<keyword evidence="3" id="KW-1185">Reference proteome</keyword>
<sequence length="56" mass="6156">VSVSNLSDGVFVIHVPCENNNQKGDVILQCDNVFETVTKLCTMASKQNSFKIVQGR</sequence>
<feature type="domain" description="TH1" evidence="1">
    <location>
        <begin position="1"/>
        <end position="56"/>
    </location>
</feature>
<dbReference type="GO" id="GO:0003774">
    <property type="term" value="F:cytoskeletal motor activity"/>
    <property type="evidence" value="ECO:0007669"/>
    <property type="project" value="InterPro"/>
</dbReference>
<dbReference type="AlphaFoldDB" id="A0A401QFJ7"/>
<dbReference type="STRING" id="75743.A0A401QFJ7"/>
<dbReference type="Pfam" id="PF06017">
    <property type="entry name" value="Myosin_TH1"/>
    <property type="match status" value="1"/>
</dbReference>
<evidence type="ECO:0000313" key="3">
    <source>
        <dbReference type="Proteomes" id="UP000288216"/>
    </source>
</evidence>
<reference evidence="2 3" key="1">
    <citation type="journal article" date="2018" name="Nat. Ecol. Evol.">
        <title>Shark genomes provide insights into elasmobranch evolution and the origin of vertebrates.</title>
        <authorList>
            <person name="Hara Y"/>
            <person name="Yamaguchi K"/>
            <person name="Onimaru K"/>
            <person name="Kadota M"/>
            <person name="Koyanagi M"/>
            <person name="Keeley SD"/>
            <person name="Tatsumi K"/>
            <person name="Tanaka K"/>
            <person name="Motone F"/>
            <person name="Kageyama Y"/>
            <person name="Nozu R"/>
            <person name="Adachi N"/>
            <person name="Nishimura O"/>
            <person name="Nakagawa R"/>
            <person name="Tanegashima C"/>
            <person name="Kiyatake I"/>
            <person name="Matsumoto R"/>
            <person name="Murakumo K"/>
            <person name="Nishida K"/>
            <person name="Terakita A"/>
            <person name="Kuratani S"/>
            <person name="Sato K"/>
            <person name="Hyodo S Kuraku.S."/>
        </authorList>
    </citation>
    <scope>NUCLEOTIDE SEQUENCE [LARGE SCALE GENOMIC DNA]</scope>
</reference>
<dbReference type="InterPro" id="IPR010926">
    <property type="entry name" value="Myosin_TH1"/>
</dbReference>
<organism evidence="2 3">
    <name type="scientific">Scyliorhinus torazame</name>
    <name type="common">Cloudy catshark</name>
    <name type="synonym">Catulus torazame</name>
    <dbReference type="NCBI Taxonomy" id="75743"/>
    <lineage>
        <taxon>Eukaryota</taxon>
        <taxon>Metazoa</taxon>
        <taxon>Chordata</taxon>
        <taxon>Craniata</taxon>
        <taxon>Vertebrata</taxon>
        <taxon>Chondrichthyes</taxon>
        <taxon>Elasmobranchii</taxon>
        <taxon>Galeomorphii</taxon>
        <taxon>Galeoidea</taxon>
        <taxon>Carcharhiniformes</taxon>
        <taxon>Scyliorhinidae</taxon>
        <taxon>Scyliorhinus</taxon>
    </lineage>
</organism>
<evidence type="ECO:0000259" key="1">
    <source>
        <dbReference type="PROSITE" id="PS51757"/>
    </source>
</evidence>
<gene>
    <name evidence="2" type="ORF">scyTo_0024636</name>
</gene>
<dbReference type="OrthoDB" id="6108017at2759"/>
<dbReference type="PROSITE" id="PS51757">
    <property type="entry name" value="TH1"/>
    <property type="match status" value="1"/>
</dbReference>
<dbReference type="Proteomes" id="UP000288216">
    <property type="component" value="Unassembled WGS sequence"/>
</dbReference>
<accession>A0A401QFJ7</accession>
<comment type="caution">
    <text evidence="2">The sequence shown here is derived from an EMBL/GenBank/DDBJ whole genome shotgun (WGS) entry which is preliminary data.</text>
</comment>
<proteinExistence type="predicted"/>
<dbReference type="EMBL" id="BFAA01052118">
    <property type="protein sequence ID" value="GCB84151.1"/>
    <property type="molecule type" value="Genomic_DNA"/>
</dbReference>
<feature type="non-terminal residue" evidence="2">
    <location>
        <position position="1"/>
    </location>
</feature>
<protein>
    <recommendedName>
        <fullName evidence="1">TH1 domain-containing protein</fullName>
    </recommendedName>
</protein>
<evidence type="ECO:0000313" key="2">
    <source>
        <dbReference type="EMBL" id="GCB84151.1"/>
    </source>
</evidence>